<name>A0A238FE14_9BASI</name>
<protein>
    <submittedName>
        <fullName evidence="3">BQ2448_4756 protein</fullName>
    </submittedName>
</protein>
<dbReference type="Pfam" id="PF10471">
    <property type="entry name" value="ANAPC_CDC26"/>
    <property type="match status" value="1"/>
</dbReference>
<dbReference type="EMBL" id="FMSP01000008">
    <property type="protein sequence ID" value="SCV72062.1"/>
    <property type="molecule type" value="Genomic_DNA"/>
</dbReference>
<evidence type="ECO:0000256" key="1">
    <source>
        <dbReference type="ARBA" id="ARBA00022786"/>
    </source>
</evidence>
<proteinExistence type="predicted"/>
<feature type="compositionally biased region" description="Polar residues" evidence="2">
    <location>
        <begin position="33"/>
        <end position="54"/>
    </location>
</feature>
<reference evidence="4" key="1">
    <citation type="submission" date="2016-09" db="EMBL/GenBank/DDBJ databases">
        <authorList>
            <person name="Jeantristanb JTB J.-T."/>
            <person name="Ricardo R."/>
        </authorList>
    </citation>
    <scope>NUCLEOTIDE SEQUENCE [LARGE SCALE GENOMIC DNA]</scope>
</reference>
<accession>A0A238FE14</accession>
<dbReference type="GO" id="GO:0005680">
    <property type="term" value="C:anaphase-promoting complex"/>
    <property type="evidence" value="ECO:0007669"/>
    <property type="project" value="InterPro"/>
</dbReference>
<evidence type="ECO:0000313" key="3">
    <source>
        <dbReference type="EMBL" id="SCV72062.1"/>
    </source>
</evidence>
<gene>
    <name evidence="3" type="ORF">BQ2448_4756</name>
</gene>
<dbReference type="AlphaFoldDB" id="A0A238FE14"/>
<dbReference type="GO" id="GO:0031145">
    <property type="term" value="P:anaphase-promoting complex-dependent catabolic process"/>
    <property type="evidence" value="ECO:0007669"/>
    <property type="project" value="InterPro"/>
</dbReference>
<keyword evidence="1" id="KW-0833">Ubl conjugation pathway</keyword>
<keyword evidence="4" id="KW-1185">Reference proteome</keyword>
<dbReference type="InterPro" id="IPR018860">
    <property type="entry name" value="APC_suCDC26"/>
</dbReference>
<dbReference type="Proteomes" id="UP000198372">
    <property type="component" value="Unassembled WGS sequence"/>
</dbReference>
<evidence type="ECO:0000313" key="4">
    <source>
        <dbReference type="Proteomes" id="UP000198372"/>
    </source>
</evidence>
<dbReference type="OrthoDB" id="2538306at2759"/>
<feature type="compositionally biased region" description="Basic and acidic residues" evidence="2">
    <location>
        <begin position="79"/>
        <end position="88"/>
    </location>
</feature>
<organism evidence="3 4">
    <name type="scientific">Microbotryum intermedium</name>
    <dbReference type="NCBI Taxonomy" id="269621"/>
    <lineage>
        <taxon>Eukaryota</taxon>
        <taxon>Fungi</taxon>
        <taxon>Dikarya</taxon>
        <taxon>Basidiomycota</taxon>
        <taxon>Pucciniomycotina</taxon>
        <taxon>Microbotryomycetes</taxon>
        <taxon>Microbotryales</taxon>
        <taxon>Microbotryaceae</taxon>
        <taxon>Microbotryum</taxon>
    </lineage>
</organism>
<evidence type="ECO:0000256" key="2">
    <source>
        <dbReference type="SAM" id="MobiDB-lite"/>
    </source>
</evidence>
<sequence>MSIRRPPTSITLKPSDVAEMQAFVQARQAAQANSNDHATSDPNAPSSTTTTTMADHNGAKRKKKTSAQGAGVDQPSEAIRSRNERIGV</sequence>
<feature type="region of interest" description="Disordered" evidence="2">
    <location>
        <begin position="26"/>
        <end position="88"/>
    </location>
</feature>